<dbReference type="AlphaFoldDB" id="A0A9N8VAL9"/>
<organism evidence="2 3">
    <name type="scientific">Diversispora eburnea</name>
    <dbReference type="NCBI Taxonomy" id="1213867"/>
    <lineage>
        <taxon>Eukaryota</taxon>
        <taxon>Fungi</taxon>
        <taxon>Fungi incertae sedis</taxon>
        <taxon>Mucoromycota</taxon>
        <taxon>Glomeromycotina</taxon>
        <taxon>Glomeromycetes</taxon>
        <taxon>Diversisporales</taxon>
        <taxon>Diversisporaceae</taxon>
        <taxon>Diversispora</taxon>
    </lineage>
</organism>
<comment type="caution">
    <text evidence="2">The sequence shown here is derived from an EMBL/GenBank/DDBJ whole genome shotgun (WGS) entry which is preliminary data.</text>
</comment>
<evidence type="ECO:0000313" key="2">
    <source>
        <dbReference type="EMBL" id="CAG8442968.1"/>
    </source>
</evidence>
<keyword evidence="3" id="KW-1185">Reference proteome</keyword>
<evidence type="ECO:0000259" key="1">
    <source>
        <dbReference type="PROSITE" id="PS50181"/>
    </source>
</evidence>
<accession>A0A9N8VAL9</accession>
<dbReference type="InterPro" id="IPR036047">
    <property type="entry name" value="F-box-like_dom_sf"/>
</dbReference>
<dbReference type="PROSITE" id="PS50181">
    <property type="entry name" value="FBOX"/>
    <property type="match status" value="1"/>
</dbReference>
<protein>
    <submittedName>
        <fullName evidence="2">6099_t:CDS:1</fullName>
    </submittedName>
</protein>
<sequence>MAKDLDDKVESKSTTIPKTYQRFMAKNAQNKAARLPSKIIFEICSYLHPKDLYSLASVCKRYRSLLWSKKPATQEVWKNSRIQSFSLPTFPPPDGMCEQQYNWLLAVTQKCQYCGEKDMFKLALHWEFSSYCFDEWKVPEQILLCLVPLQSPPQPRKTYYLISDVIQTINEFHELPETINGDEWLEETQEAALQKTRICERYRVQLELIRYSKRERVQRILRRGGRSANQL</sequence>
<dbReference type="Gene3D" id="1.20.1280.50">
    <property type="match status" value="1"/>
</dbReference>
<dbReference type="Pfam" id="PF12937">
    <property type="entry name" value="F-box-like"/>
    <property type="match status" value="1"/>
</dbReference>
<dbReference type="EMBL" id="CAJVPK010000073">
    <property type="protein sequence ID" value="CAG8442968.1"/>
    <property type="molecule type" value="Genomic_DNA"/>
</dbReference>
<dbReference type="SMART" id="SM00256">
    <property type="entry name" value="FBOX"/>
    <property type="match status" value="1"/>
</dbReference>
<dbReference type="Proteomes" id="UP000789706">
    <property type="component" value="Unassembled WGS sequence"/>
</dbReference>
<dbReference type="OrthoDB" id="2322499at2759"/>
<proteinExistence type="predicted"/>
<name>A0A9N8VAL9_9GLOM</name>
<reference evidence="2" key="1">
    <citation type="submission" date="2021-06" db="EMBL/GenBank/DDBJ databases">
        <authorList>
            <person name="Kallberg Y."/>
            <person name="Tangrot J."/>
            <person name="Rosling A."/>
        </authorList>
    </citation>
    <scope>NUCLEOTIDE SEQUENCE</scope>
    <source>
        <strain evidence="2">AZ414A</strain>
    </source>
</reference>
<dbReference type="CDD" id="cd09917">
    <property type="entry name" value="F-box_SF"/>
    <property type="match status" value="1"/>
</dbReference>
<feature type="domain" description="F-box" evidence="1">
    <location>
        <begin position="29"/>
        <end position="80"/>
    </location>
</feature>
<gene>
    <name evidence="2" type="ORF">DEBURN_LOCUS1588</name>
</gene>
<dbReference type="SUPFAM" id="SSF81383">
    <property type="entry name" value="F-box domain"/>
    <property type="match status" value="1"/>
</dbReference>
<dbReference type="InterPro" id="IPR001810">
    <property type="entry name" value="F-box_dom"/>
</dbReference>
<evidence type="ECO:0000313" key="3">
    <source>
        <dbReference type="Proteomes" id="UP000789706"/>
    </source>
</evidence>